<organism evidence="4 5">
    <name type="scientific">Actimicrobium antarcticum</name>
    <dbReference type="NCBI Taxonomy" id="1051899"/>
    <lineage>
        <taxon>Bacteria</taxon>
        <taxon>Pseudomonadati</taxon>
        <taxon>Pseudomonadota</taxon>
        <taxon>Betaproteobacteria</taxon>
        <taxon>Burkholderiales</taxon>
        <taxon>Oxalobacteraceae</taxon>
        <taxon>Actimicrobium</taxon>
    </lineage>
</organism>
<evidence type="ECO:0000259" key="3">
    <source>
        <dbReference type="Pfam" id="PF04471"/>
    </source>
</evidence>
<feature type="transmembrane region" description="Helical" evidence="2">
    <location>
        <begin position="9"/>
        <end position="32"/>
    </location>
</feature>
<feature type="domain" description="Restriction endonuclease type IV Mrr" evidence="3">
    <location>
        <begin position="170"/>
        <end position="278"/>
    </location>
</feature>
<dbReference type="Gene3D" id="3.30.65.10">
    <property type="entry name" value="Bacterial Topoisomerase I, domain 1"/>
    <property type="match status" value="1"/>
</dbReference>
<feature type="transmembrane region" description="Helical" evidence="2">
    <location>
        <begin position="47"/>
        <end position="68"/>
    </location>
</feature>
<gene>
    <name evidence="4" type="ORF">GCM10022212_28190</name>
</gene>
<accession>A0ABP7TM81</accession>
<comment type="caution">
    <text evidence="4">The sequence shown here is derived from an EMBL/GenBank/DDBJ whole genome shotgun (WGS) entry which is preliminary data.</text>
</comment>
<dbReference type="InterPro" id="IPR007560">
    <property type="entry name" value="Restrct_endonuc_IV_Mrr"/>
</dbReference>
<dbReference type="SUPFAM" id="SSF57783">
    <property type="entry name" value="Zinc beta-ribbon"/>
    <property type="match status" value="1"/>
</dbReference>
<keyword evidence="2" id="KW-1133">Transmembrane helix</keyword>
<reference evidence="5" key="1">
    <citation type="journal article" date="2019" name="Int. J. Syst. Evol. Microbiol.">
        <title>The Global Catalogue of Microorganisms (GCM) 10K type strain sequencing project: providing services to taxonomists for standard genome sequencing and annotation.</title>
        <authorList>
            <consortium name="The Broad Institute Genomics Platform"/>
            <consortium name="The Broad Institute Genome Sequencing Center for Infectious Disease"/>
            <person name="Wu L."/>
            <person name="Ma J."/>
        </authorList>
    </citation>
    <scope>NUCLEOTIDE SEQUENCE [LARGE SCALE GENOMIC DNA]</scope>
    <source>
        <strain evidence="5">JCM 16673</strain>
    </source>
</reference>
<protein>
    <recommendedName>
        <fullName evidence="3">Restriction endonuclease type IV Mrr domain-containing protein</fullName>
    </recommendedName>
</protein>
<evidence type="ECO:0000256" key="1">
    <source>
        <dbReference type="SAM" id="MobiDB-lite"/>
    </source>
</evidence>
<evidence type="ECO:0000313" key="4">
    <source>
        <dbReference type="EMBL" id="GAA4028377.1"/>
    </source>
</evidence>
<feature type="region of interest" description="Disordered" evidence="1">
    <location>
        <begin position="81"/>
        <end position="101"/>
    </location>
</feature>
<feature type="compositionally biased region" description="Polar residues" evidence="1">
    <location>
        <begin position="92"/>
        <end position="101"/>
    </location>
</feature>
<keyword evidence="5" id="KW-1185">Reference proteome</keyword>
<dbReference type="Pfam" id="PF04471">
    <property type="entry name" value="Mrr_cat"/>
    <property type="match status" value="1"/>
</dbReference>
<evidence type="ECO:0000256" key="2">
    <source>
        <dbReference type="SAM" id="Phobius"/>
    </source>
</evidence>
<keyword evidence="2" id="KW-0812">Transmembrane</keyword>
<proteinExistence type="predicted"/>
<dbReference type="EMBL" id="BAAAZE010000011">
    <property type="protein sequence ID" value="GAA4028377.1"/>
    <property type="molecule type" value="Genomic_DNA"/>
</dbReference>
<keyword evidence="2" id="KW-0472">Membrane</keyword>
<sequence length="347" mass="38342">MFQRRSGNTLFFIVTVLMILLGMGNGLLGIILDKVFPALEPDDIAEIAPALLVLWLVTLMIWAALLVARLRRKWPRRRSARLRKRVSPRQPMESTMQGQWKQTGMNRAWTEGNNDTRERIDRTMSKSVDKQNAVTASTPALSRPLDFDGLNAISPDIALARPSVWSLGLLQELEWHRFDQVCANFLETLGLEAKALAQGPDSQVSLQIGQPGVGQMHAIAKTQAGAATVEVERIRMLVRTQTGYQLDKAFFLSASSFSPQALAAGRDAHLVLIDGMAMLAQIQAMPPAPREALLSLATRGDYRTPTCPACASKMVMCSGDFKSFWRCSEYPTCRSRLTLAGDSTLPQ</sequence>
<evidence type="ECO:0000313" key="5">
    <source>
        <dbReference type="Proteomes" id="UP001501353"/>
    </source>
</evidence>
<dbReference type="Proteomes" id="UP001501353">
    <property type="component" value="Unassembled WGS sequence"/>
</dbReference>
<dbReference type="RefSeq" id="WP_344764043.1">
    <property type="nucleotide sequence ID" value="NZ_BAAAZE010000011.1"/>
</dbReference>
<name>A0ABP7TM81_9BURK</name>